<evidence type="ECO:0000259" key="1">
    <source>
        <dbReference type="PROSITE" id="PS50887"/>
    </source>
</evidence>
<dbReference type="PANTHER" id="PTHR45138:SF9">
    <property type="entry name" value="DIGUANYLATE CYCLASE DGCM-RELATED"/>
    <property type="match status" value="1"/>
</dbReference>
<dbReference type="PANTHER" id="PTHR45138">
    <property type="entry name" value="REGULATORY COMPONENTS OF SENSORY TRANSDUCTION SYSTEM"/>
    <property type="match status" value="1"/>
</dbReference>
<dbReference type="CDD" id="cd01949">
    <property type="entry name" value="GGDEF"/>
    <property type="match status" value="1"/>
</dbReference>
<dbReference type="PROSITE" id="PS50887">
    <property type="entry name" value="GGDEF"/>
    <property type="match status" value="1"/>
</dbReference>
<dbReference type="RefSeq" id="WP_038277476.1">
    <property type="nucleotide sequence ID" value="NZ_JPME01000003.1"/>
</dbReference>
<dbReference type="GO" id="GO:0005886">
    <property type="term" value="C:plasma membrane"/>
    <property type="evidence" value="ECO:0007669"/>
    <property type="project" value="TreeGrafter"/>
</dbReference>
<dbReference type="STRING" id="29354.IO98_02070"/>
<dbReference type="CDD" id="cd06225">
    <property type="entry name" value="HAMP"/>
    <property type="match status" value="1"/>
</dbReference>
<name>A0A084JRA9_9FIRM</name>
<dbReference type="InterPro" id="IPR050469">
    <property type="entry name" value="Diguanylate_Cyclase"/>
</dbReference>
<proteinExistence type="predicted"/>
<dbReference type="GO" id="GO:0052621">
    <property type="term" value="F:diguanylate cyclase activity"/>
    <property type="evidence" value="ECO:0007669"/>
    <property type="project" value="TreeGrafter"/>
</dbReference>
<evidence type="ECO:0000313" key="3">
    <source>
        <dbReference type="Proteomes" id="UP000028525"/>
    </source>
</evidence>
<dbReference type="GO" id="GO:0043709">
    <property type="term" value="P:cell adhesion involved in single-species biofilm formation"/>
    <property type="evidence" value="ECO:0007669"/>
    <property type="project" value="TreeGrafter"/>
</dbReference>
<gene>
    <name evidence="2" type="ORF">IO98_02070</name>
</gene>
<keyword evidence="3" id="KW-1185">Reference proteome</keyword>
<feature type="domain" description="GGDEF" evidence="1">
    <location>
        <begin position="278"/>
        <end position="410"/>
    </location>
</feature>
<evidence type="ECO:0000313" key="2">
    <source>
        <dbReference type="EMBL" id="KEZ91493.1"/>
    </source>
</evidence>
<reference evidence="2 3" key="1">
    <citation type="submission" date="2014-07" db="EMBL/GenBank/DDBJ databases">
        <title>Draft genome of Clostridium celerecrescens 152B isolated from sediments associated with methane hydrate from Krishna Godavari basin.</title>
        <authorList>
            <person name="Honkalas V.S."/>
            <person name="Dabir A.P."/>
            <person name="Arora P."/>
            <person name="Dhakephalkar P.K."/>
        </authorList>
    </citation>
    <scope>NUCLEOTIDE SEQUENCE [LARGE SCALE GENOMIC DNA]</scope>
    <source>
        <strain evidence="2 3">152B</strain>
    </source>
</reference>
<dbReference type="GO" id="GO:1902201">
    <property type="term" value="P:negative regulation of bacterial-type flagellum-dependent cell motility"/>
    <property type="evidence" value="ECO:0007669"/>
    <property type="project" value="TreeGrafter"/>
</dbReference>
<dbReference type="InterPro" id="IPR029787">
    <property type="entry name" value="Nucleotide_cyclase"/>
</dbReference>
<dbReference type="InterPro" id="IPR000160">
    <property type="entry name" value="GGDEF_dom"/>
</dbReference>
<dbReference type="Gene3D" id="3.30.70.270">
    <property type="match status" value="1"/>
</dbReference>
<comment type="caution">
    <text evidence="2">The sequence shown here is derived from an EMBL/GenBank/DDBJ whole genome shotgun (WGS) entry which is preliminary data.</text>
</comment>
<protein>
    <recommendedName>
        <fullName evidence="1">GGDEF domain-containing protein</fullName>
    </recommendedName>
</protein>
<dbReference type="SMART" id="SM00267">
    <property type="entry name" value="GGDEF"/>
    <property type="match status" value="1"/>
</dbReference>
<organism evidence="2 3">
    <name type="scientific">Lacrimispora celerecrescens</name>
    <dbReference type="NCBI Taxonomy" id="29354"/>
    <lineage>
        <taxon>Bacteria</taxon>
        <taxon>Bacillati</taxon>
        <taxon>Bacillota</taxon>
        <taxon>Clostridia</taxon>
        <taxon>Lachnospirales</taxon>
        <taxon>Lachnospiraceae</taxon>
        <taxon>Lacrimispora</taxon>
    </lineage>
</organism>
<dbReference type="InterPro" id="IPR043128">
    <property type="entry name" value="Rev_trsase/Diguanyl_cyclase"/>
</dbReference>
<accession>A0A084JRA9</accession>
<dbReference type="OrthoDB" id="9804955at2"/>
<sequence length="410" mass="47304">MTEKDASVLLEQIRNIILNKPVFGELEEKTQVYSDLEQAVFYLSHCLIESNELLKNLAEGNLNVPLPDRHNFQAGELKQLHAALKHLAWQTEQVIKGDYKQRVNFMGDFSQAFNEMVVQLEIRESELKEQAEKIKRFNRLLIFIMDSLKEWVVVIEEENGSVLYTNDSARKRFYDPGTRQFACGGEDCPLMARLKSHTGLEQELRYEFKCSRNKTFQVRSYSLVWEEKKAVVHLMTDITYQRENEAFLEVMAYKDELTGLDNRRSGLRTIDSYIQKGIPFSLCMIDMDGLKNINDLYGHLYGDEYIKSVSQVLMDSARDIDITCRFGGDEFIVLFRGCDEKAAKKKMGLIDKKLADVAKVYPMSISYGVVYVETGTELSPEAALNIADERMYRFKRQRKKKNYGSSGKGI</sequence>
<dbReference type="NCBIfam" id="TIGR00254">
    <property type="entry name" value="GGDEF"/>
    <property type="match status" value="1"/>
</dbReference>
<dbReference type="Pfam" id="PF00990">
    <property type="entry name" value="GGDEF"/>
    <property type="match status" value="1"/>
</dbReference>
<dbReference type="SUPFAM" id="SSF55073">
    <property type="entry name" value="Nucleotide cyclase"/>
    <property type="match status" value="1"/>
</dbReference>
<dbReference type="EMBL" id="JPME01000003">
    <property type="protein sequence ID" value="KEZ91493.1"/>
    <property type="molecule type" value="Genomic_DNA"/>
</dbReference>
<dbReference type="Proteomes" id="UP000028525">
    <property type="component" value="Unassembled WGS sequence"/>
</dbReference>
<dbReference type="AlphaFoldDB" id="A0A084JRA9"/>